<protein>
    <submittedName>
        <fullName evidence="2">Uncharacterized protein</fullName>
    </submittedName>
</protein>
<evidence type="ECO:0000313" key="2">
    <source>
        <dbReference type="EMBL" id="MDW5598004.1"/>
    </source>
</evidence>
<dbReference type="EMBL" id="JAWSTH010000114">
    <property type="protein sequence ID" value="MDW5598004.1"/>
    <property type="molecule type" value="Genomic_DNA"/>
</dbReference>
<evidence type="ECO:0000313" key="3">
    <source>
        <dbReference type="Proteomes" id="UP001284601"/>
    </source>
</evidence>
<feature type="chain" id="PRO_5046629589" evidence="1">
    <location>
        <begin position="35"/>
        <end position="260"/>
    </location>
</feature>
<reference evidence="2 3" key="2">
    <citation type="submission" date="2023-10" db="EMBL/GenBank/DDBJ databases">
        <authorList>
            <person name="Han X.F."/>
        </authorList>
    </citation>
    <scope>NUCLEOTIDE SEQUENCE [LARGE SCALE GENOMIC DNA]</scope>
    <source>
        <strain evidence="2 3">KCTC 39840</strain>
    </source>
</reference>
<organism evidence="2 3">
    <name type="scientific">Conexibacter stalactiti</name>
    <dbReference type="NCBI Taxonomy" id="1940611"/>
    <lineage>
        <taxon>Bacteria</taxon>
        <taxon>Bacillati</taxon>
        <taxon>Actinomycetota</taxon>
        <taxon>Thermoleophilia</taxon>
        <taxon>Solirubrobacterales</taxon>
        <taxon>Conexibacteraceae</taxon>
        <taxon>Conexibacter</taxon>
    </lineage>
</organism>
<dbReference type="Proteomes" id="UP001284601">
    <property type="component" value="Unassembled WGS sequence"/>
</dbReference>
<comment type="caution">
    <text evidence="2">The sequence shown here is derived from an EMBL/GenBank/DDBJ whole genome shotgun (WGS) entry which is preliminary data.</text>
</comment>
<reference evidence="3" key="1">
    <citation type="submission" date="2023-07" db="EMBL/GenBank/DDBJ databases">
        <title>Conexibacter stalactiti sp. nov., isolated from stalactites in a lava cave and emended description of the genus Conexibacter.</title>
        <authorList>
            <person name="Lee S.D."/>
        </authorList>
    </citation>
    <scope>NUCLEOTIDE SEQUENCE [LARGE SCALE GENOMIC DNA]</scope>
    <source>
        <strain evidence="3">KCTC 39840</strain>
    </source>
</reference>
<accession>A0ABU4HYP2</accession>
<evidence type="ECO:0000256" key="1">
    <source>
        <dbReference type="SAM" id="SignalP"/>
    </source>
</evidence>
<feature type="non-terminal residue" evidence="2">
    <location>
        <position position="1"/>
    </location>
</feature>
<keyword evidence="1" id="KW-0732">Signal</keyword>
<keyword evidence="3" id="KW-1185">Reference proteome</keyword>
<gene>
    <name evidence="2" type="ORF">R7226_26855</name>
</gene>
<feature type="signal peptide" evidence="1">
    <location>
        <begin position="1"/>
        <end position="34"/>
    </location>
</feature>
<name>A0ABU4HYP2_9ACTN</name>
<proteinExistence type="predicted"/>
<sequence length="260" mass="26795">PPRWRRRPRAAFPRRHLRPVSTATVAALAALAFAAVAVVTLDGGGTSSAPSPAGGGLPAGTVRGTTGTALTVPVRAADAALIEAAHVAAAADELVCASDARPTPHSSVQILLDGRMATEICAAAWRRGHVLPREREAPPSLRPCVSLDGGPIHVVPGGDGACTRAALVPAPLNAGATERQQRVGAFERALIAAIHDGRRCVGEREGRRITRALLAQHDLASWRVLTGGGIRGEGFSAARPCVSLAFDAAGRTVTLVPMTR</sequence>